<keyword evidence="3" id="KW-1185">Reference proteome</keyword>
<gene>
    <name evidence="2" type="ORF">OSB1V03_LOCUS3894</name>
</gene>
<dbReference type="CDD" id="cd05327">
    <property type="entry name" value="retinol-DH_like_SDR_c_like"/>
    <property type="match status" value="1"/>
</dbReference>
<evidence type="ECO:0000313" key="2">
    <source>
        <dbReference type="EMBL" id="CAD7623438.1"/>
    </source>
</evidence>
<dbReference type="Gene3D" id="3.40.50.720">
    <property type="entry name" value="NAD(P)-binding Rossmann-like Domain"/>
    <property type="match status" value="1"/>
</dbReference>
<protein>
    <submittedName>
        <fullName evidence="2">Uncharacterized protein</fullName>
    </submittedName>
</protein>
<dbReference type="EMBL" id="OC856241">
    <property type="protein sequence ID" value="CAD7623438.1"/>
    <property type="molecule type" value="Genomic_DNA"/>
</dbReference>
<organism evidence="2">
    <name type="scientific">Medioppia subpectinata</name>
    <dbReference type="NCBI Taxonomy" id="1979941"/>
    <lineage>
        <taxon>Eukaryota</taxon>
        <taxon>Metazoa</taxon>
        <taxon>Ecdysozoa</taxon>
        <taxon>Arthropoda</taxon>
        <taxon>Chelicerata</taxon>
        <taxon>Arachnida</taxon>
        <taxon>Acari</taxon>
        <taxon>Acariformes</taxon>
        <taxon>Sarcoptiformes</taxon>
        <taxon>Oribatida</taxon>
        <taxon>Brachypylina</taxon>
        <taxon>Oppioidea</taxon>
        <taxon>Oppiidae</taxon>
        <taxon>Medioppia</taxon>
    </lineage>
</organism>
<accession>A0A7R9PX00</accession>
<dbReference type="PANTHER" id="PTHR43157">
    <property type="entry name" value="PHOSPHATIDYLINOSITOL-GLYCAN BIOSYNTHESIS CLASS F PROTEIN-RELATED"/>
    <property type="match status" value="1"/>
</dbReference>
<proteinExistence type="predicted"/>
<dbReference type="InterPro" id="IPR002347">
    <property type="entry name" value="SDR_fam"/>
</dbReference>
<reference evidence="2" key="1">
    <citation type="submission" date="2020-11" db="EMBL/GenBank/DDBJ databases">
        <authorList>
            <person name="Tran Van P."/>
        </authorList>
    </citation>
    <scope>NUCLEOTIDE SEQUENCE</scope>
</reference>
<dbReference type="Proteomes" id="UP000759131">
    <property type="component" value="Unassembled WGS sequence"/>
</dbReference>
<dbReference type="AlphaFoldDB" id="A0A7R9PX00"/>
<keyword evidence="1" id="KW-0560">Oxidoreductase</keyword>
<sequence>MPTFTENIGSHLGLLAEVLGNVLRLRNRCRSERRLDGHVVVITGANQGIGKETAYQLSFRGAKIIIGCRDEKRAENAIKDIKQRNPKADIYSLPLDLSSLQSVRQFVTEITKRETKVDILINNAGIACDTEQQTEDGFEMAFGTNHLGHYLLTLSVLPLLRNAPKARIITVSAGSHVFGKINFENINLRNGAINTKDAVSQSKLANVLFTRELARRLCRDTTVTAYSLHPGLVHTDFHRNLQSPALRTLFRLICQLFGLSIERGCQTSLYCALEEDLDNESGFYYDNCRRVDAMVSTATDDQSAQQLWQLSEELVRLEEHLKLPKHF</sequence>
<evidence type="ECO:0000256" key="1">
    <source>
        <dbReference type="ARBA" id="ARBA00023002"/>
    </source>
</evidence>
<dbReference type="Pfam" id="PF00106">
    <property type="entry name" value="adh_short"/>
    <property type="match status" value="1"/>
</dbReference>
<dbReference type="PRINTS" id="PR00081">
    <property type="entry name" value="GDHRDH"/>
</dbReference>
<evidence type="ECO:0000313" key="3">
    <source>
        <dbReference type="Proteomes" id="UP000759131"/>
    </source>
</evidence>
<dbReference type="OrthoDB" id="191139at2759"/>
<dbReference type="InterPro" id="IPR036291">
    <property type="entry name" value="NAD(P)-bd_dom_sf"/>
</dbReference>
<dbReference type="EMBL" id="CAJPIZ010001666">
    <property type="protein sequence ID" value="CAG2103868.1"/>
    <property type="molecule type" value="Genomic_DNA"/>
</dbReference>
<dbReference type="GO" id="GO:0016491">
    <property type="term" value="F:oxidoreductase activity"/>
    <property type="evidence" value="ECO:0007669"/>
    <property type="project" value="UniProtKB-KW"/>
</dbReference>
<name>A0A7R9PX00_9ACAR</name>
<dbReference type="PANTHER" id="PTHR43157:SF31">
    <property type="entry name" value="PHOSPHATIDYLINOSITOL-GLYCAN BIOSYNTHESIS CLASS F PROTEIN"/>
    <property type="match status" value="1"/>
</dbReference>
<dbReference type="SUPFAM" id="SSF51735">
    <property type="entry name" value="NAD(P)-binding Rossmann-fold domains"/>
    <property type="match status" value="1"/>
</dbReference>